<organism evidence="2">
    <name type="scientific">Serpula lacrymans var. lacrymans (strain S7.3)</name>
    <name type="common">Dry rot fungus</name>
    <dbReference type="NCBI Taxonomy" id="936435"/>
    <lineage>
        <taxon>Eukaryota</taxon>
        <taxon>Fungi</taxon>
        <taxon>Dikarya</taxon>
        <taxon>Basidiomycota</taxon>
        <taxon>Agaricomycotina</taxon>
        <taxon>Agaricomycetes</taxon>
        <taxon>Agaricomycetidae</taxon>
        <taxon>Boletales</taxon>
        <taxon>Coniophorineae</taxon>
        <taxon>Serpulaceae</taxon>
        <taxon>Serpula</taxon>
    </lineage>
</organism>
<evidence type="ECO:0000313" key="2">
    <source>
        <dbReference type="Proteomes" id="UP000008063"/>
    </source>
</evidence>
<feature type="non-terminal residue" evidence="1">
    <location>
        <position position="106"/>
    </location>
</feature>
<keyword evidence="2" id="KW-1185">Reference proteome</keyword>
<proteinExistence type="predicted"/>
<dbReference type="EMBL" id="GL945475">
    <property type="protein sequence ID" value="EGO04032.1"/>
    <property type="molecule type" value="Genomic_DNA"/>
</dbReference>
<evidence type="ECO:0000313" key="1">
    <source>
        <dbReference type="EMBL" id="EGO04032.1"/>
    </source>
</evidence>
<protein>
    <submittedName>
        <fullName evidence="1">Uncharacterized protein</fullName>
    </submittedName>
</protein>
<dbReference type="OMA" id="DCFALEM"/>
<feature type="non-terminal residue" evidence="1">
    <location>
        <position position="1"/>
    </location>
</feature>
<dbReference type="AlphaFoldDB" id="F8PLC4"/>
<dbReference type="InParanoid" id="F8PLC4"/>
<dbReference type="Proteomes" id="UP000008063">
    <property type="component" value="Unassembled WGS sequence"/>
</dbReference>
<reference evidence="2" key="1">
    <citation type="journal article" date="2011" name="Science">
        <title>The plant cell wall-decomposing machinery underlies the functional diversity of forest fungi.</title>
        <authorList>
            <person name="Eastwood D.C."/>
            <person name="Floudas D."/>
            <person name="Binder M."/>
            <person name="Majcherczyk A."/>
            <person name="Schneider P."/>
            <person name="Aerts A."/>
            <person name="Asiegbu F.O."/>
            <person name="Baker S.E."/>
            <person name="Barry K."/>
            <person name="Bendiksby M."/>
            <person name="Blumentritt M."/>
            <person name="Coutinho P.M."/>
            <person name="Cullen D."/>
            <person name="de Vries R.P."/>
            <person name="Gathman A."/>
            <person name="Goodell B."/>
            <person name="Henrissat B."/>
            <person name="Ihrmark K."/>
            <person name="Kauserud H."/>
            <person name="Kohler A."/>
            <person name="LaButti K."/>
            <person name="Lapidus A."/>
            <person name="Lavin J.L."/>
            <person name="Lee Y.-H."/>
            <person name="Lindquist E."/>
            <person name="Lilly W."/>
            <person name="Lucas S."/>
            <person name="Morin E."/>
            <person name="Murat C."/>
            <person name="Oguiza J.A."/>
            <person name="Park J."/>
            <person name="Pisabarro A.G."/>
            <person name="Riley R."/>
            <person name="Rosling A."/>
            <person name="Salamov A."/>
            <person name="Schmidt O."/>
            <person name="Schmutz J."/>
            <person name="Skrede I."/>
            <person name="Stenlid J."/>
            <person name="Wiebenga A."/>
            <person name="Xie X."/>
            <person name="Kuees U."/>
            <person name="Hibbett D.S."/>
            <person name="Hoffmeister D."/>
            <person name="Hoegberg N."/>
            <person name="Martin F."/>
            <person name="Grigoriev I.V."/>
            <person name="Watkinson S.C."/>
        </authorList>
    </citation>
    <scope>NUCLEOTIDE SEQUENCE [LARGE SCALE GENOMIC DNA]</scope>
    <source>
        <strain evidence="2">strain S7.3</strain>
    </source>
</reference>
<dbReference type="OrthoDB" id="3363652at2759"/>
<gene>
    <name evidence="1" type="ORF">SERLA73DRAFT_37319</name>
</gene>
<accession>F8PLC4</accession>
<dbReference type="HOGENOM" id="CLU_119163_0_1_1"/>
<name>F8PLC4_SERL3</name>
<sequence length="106" mass="12166">PVRQRKGKKIQELVTIGQQLEEDQKTKVCTLIEKYADVFALLLAEVQPVASYVHKLNLPPDISGPMRLRQKTLMEPQKEWLYAMLDDMVEAGIIRTMSANKVKWVS</sequence>